<sequence>MSYLPSSFDGADDEAEMDFYSRMIFNCKQQPLVPLGTLLTTGAVILAVKNLRSGNKESAQKWFRMRVAMQASTLVALVAGSYFYGTSKKEAKAKEEVLREKAKMREKLWIRELERRDEETQMRKKRAEMARLKAQHMEKETSKLEEELRELESATRK</sequence>
<keyword evidence="5" id="KW-0496">Mitochondrion</keyword>
<dbReference type="FunCoup" id="G8JT32">
    <property type="interactions" value="93"/>
</dbReference>
<dbReference type="GO" id="GO:0033617">
    <property type="term" value="P:mitochondrial respiratory chain complex IV assembly"/>
    <property type="evidence" value="ECO:0007669"/>
    <property type="project" value="EnsemblFungi"/>
</dbReference>
<name>G8JT32_ERECY</name>
<feature type="domain" description="HIG1" evidence="9">
    <location>
        <begin position="4"/>
        <end position="95"/>
    </location>
</feature>
<dbReference type="KEGG" id="erc:Ecym_4106"/>
<evidence type="ECO:0000256" key="8">
    <source>
        <dbReference type="SAM" id="Phobius"/>
    </source>
</evidence>
<keyword evidence="3 8" id="KW-0812">Transmembrane</keyword>
<dbReference type="GO" id="GO:0005743">
    <property type="term" value="C:mitochondrial inner membrane"/>
    <property type="evidence" value="ECO:0007669"/>
    <property type="project" value="EnsemblFungi"/>
</dbReference>
<evidence type="ECO:0000313" key="11">
    <source>
        <dbReference type="Proteomes" id="UP000006790"/>
    </source>
</evidence>
<feature type="transmembrane region" description="Helical" evidence="8">
    <location>
        <begin position="32"/>
        <end position="51"/>
    </location>
</feature>
<evidence type="ECO:0000256" key="7">
    <source>
        <dbReference type="SAM" id="MobiDB-lite"/>
    </source>
</evidence>
<dbReference type="GeneID" id="11469316"/>
<keyword evidence="11" id="KW-1185">Reference proteome</keyword>
<dbReference type="PANTHER" id="PTHR12297:SF3">
    <property type="entry name" value="HIG1 DOMAIN FAMILY MEMBER 1A"/>
    <property type="match status" value="1"/>
</dbReference>
<dbReference type="Pfam" id="PF04588">
    <property type="entry name" value="HIG_1_N"/>
    <property type="match status" value="1"/>
</dbReference>
<evidence type="ECO:0000256" key="4">
    <source>
        <dbReference type="ARBA" id="ARBA00022989"/>
    </source>
</evidence>
<evidence type="ECO:0000256" key="5">
    <source>
        <dbReference type="ARBA" id="ARBA00023128"/>
    </source>
</evidence>
<dbReference type="Proteomes" id="UP000006790">
    <property type="component" value="Chromosome 4"/>
</dbReference>
<dbReference type="OMA" id="QRWIREL"/>
<accession>G8JT32</accession>
<keyword evidence="6 8" id="KW-0472">Membrane</keyword>
<dbReference type="GO" id="GO:0010155">
    <property type="term" value="P:regulation of proton transport"/>
    <property type="evidence" value="ECO:0007669"/>
    <property type="project" value="EnsemblFungi"/>
</dbReference>
<reference evidence="11" key="1">
    <citation type="journal article" date="2012" name="G3 (Bethesda)">
        <title>Pichia sorbitophila, an interspecies yeast hybrid reveals early steps of genome resolution following polyploidization.</title>
        <authorList>
            <person name="Leh Louis V."/>
            <person name="Despons L."/>
            <person name="Friedrich A."/>
            <person name="Martin T."/>
            <person name="Durrens P."/>
            <person name="Casaregola S."/>
            <person name="Neuveglise C."/>
            <person name="Fairhead C."/>
            <person name="Marck C."/>
            <person name="Cruz J.A."/>
            <person name="Straub M.L."/>
            <person name="Kugler V."/>
            <person name="Sacerdot C."/>
            <person name="Uzunov Z."/>
            <person name="Thierry A."/>
            <person name="Weiss S."/>
            <person name="Bleykasten C."/>
            <person name="De Montigny J."/>
            <person name="Jacques N."/>
            <person name="Jung P."/>
            <person name="Lemaire M."/>
            <person name="Mallet S."/>
            <person name="Morel G."/>
            <person name="Richard G.F."/>
            <person name="Sarkar A."/>
            <person name="Savel G."/>
            <person name="Schacherer J."/>
            <person name="Seret M.L."/>
            <person name="Talla E."/>
            <person name="Samson G."/>
            <person name="Jubin C."/>
            <person name="Poulain J."/>
            <person name="Vacherie B."/>
            <person name="Barbe V."/>
            <person name="Pelletier E."/>
            <person name="Sherman D.J."/>
            <person name="Westhof E."/>
            <person name="Weissenbach J."/>
            <person name="Baret P.V."/>
            <person name="Wincker P."/>
            <person name="Gaillardin C."/>
            <person name="Dujon B."/>
            <person name="Souciet J.L."/>
        </authorList>
    </citation>
    <scope>NUCLEOTIDE SEQUENCE [LARGE SCALE GENOMIC DNA]</scope>
    <source>
        <strain evidence="11">CBS 270.75 / DBVPG 7215 / KCTC 17166 / NRRL Y-17582</strain>
    </source>
</reference>
<dbReference type="OrthoDB" id="6604018at2759"/>
<evidence type="ECO:0000256" key="6">
    <source>
        <dbReference type="ARBA" id="ARBA00023136"/>
    </source>
</evidence>
<evidence type="ECO:0000313" key="10">
    <source>
        <dbReference type="EMBL" id="AET39185.1"/>
    </source>
</evidence>
<protein>
    <recommendedName>
        <fullName evidence="2">Respiratory supercomplex factor 1, mitochondrial</fullName>
    </recommendedName>
</protein>
<dbReference type="PROSITE" id="PS51503">
    <property type="entry name" value="HIG1"/>
    <property type="match status" value="1"/>
</dbReference>
<dbReference type="eggNOG" id="KOG4431">
    <property type="taxonomic scope" value="Eukaryota"/>
</dbReference>
<evidence type="ECO:0000256" key="1">
    <source>
        <dbReference type="ARBA" id="ARBA00004325"/>
    </source>
</evidence>
<dbReference type="InterPro" id="IPR007667">
    <property type="entry name" value="Hypoxia_induced_domain"/>
</dbReference>
<dbReference type="EMBL" id="CP002500">
    <property type="protein sequence ID" value="AET39185.1"/>
    <property type="molecule type" value="Genomic_DNA"/>
</dbReference>
<comment type="subcellular location">
    <subcellularLocation>
        <location evidence="1">Mitochondrion membrane</location>
    </subcellularLocation>
</comment>
<feature type="transmembrane region" description="Helical" evidence="8">
    <location>
        <begin position="63"/>
        <end position="84"/>
    </location>
</feature>
<dbReference type="AlphaFoldDB" id="G8JT32"/>
<organism evidence="10 11">
    <name type="scientific">Eremothecium cymbalariae (strain CBS 270.75 / DBVPG 7215 / KCTC 17166 / NRRL Y-17582)</name>
    <name type="common">Yeast</name>
    <dbReference type="NCBI Taxonomy" id="931890"/>
    <lineage>
        <taxon>Eukaryota</taxon>
        <taxon>Fungi</taxon>
        <taxon>Dikarya</taxon>
        <taxon>Ascomycota</taxon>
        <taxon>Saccharomycotina</taxon>
        <taxon>Saccharomycetes</taxon>
        <taxon>Saccharomycetales</taxon>
        <taxon>Saccharomycetaceae</taxon>
        <taxon>Eremothecium</taxon>
    </lineage>
</organism>
<keyword evidence="4 8" id="KW-1133">Transmembrane helix</keyword>
<evidence type="ECO:0000259" key="9">
    <source>
        <dbReference type="PROSITE" id="PS51503"/>
    </source>
</evidence>
<dbReference type="STRING" id="931890.G8JT32"/>
<dbReference type="GO" id="GO:0098803">
    <property type="term" value="C:respiratory chain complex"/>
    <property type="evidence" value="ECO:0007669"/>
    <property type="project" value="EnsemblFungi"/>
</dbReference>
<gene>
    <name evidence="10" type="ordered locus">Ecym_4106</name>
</gene>
<dbReference type="Gene3D" id="6.10.140.1320">
    <property type="match status" value="1"/>
</dbReference>
<evidence type="ECO:0000256" key="3">
    <source>
        <dbReference type="ARBA" id="ARBA00022692"/>
    </source>
</evidence>
<evidence type="ECO:0000256" key="2">
    <source>
        <dbReference type="ARBA" id="ARBA00013887"/>
    </source>
</evidence>
<dbReference type="InParanoid" id="G8JT32"/>
<dbReference type="HOGENOM" id="CLU_087356_1_0_1"/>
<proteinExistence type="predicted"/>
<dbReference type="GO" id="GO:0097250">
    <property type="term" value="P:mitochondrial respirasome assembly"/>
    <property type="evidence" value="ECO:0007669"/>
    <property type="project" value="EnsemblFungi"/>
</dbReference>
<dbReference type="RefSeq" id="XP_003646002.1">
    <property type="nucleotide sequence ID" value="XM_003645954.1"/>
</dbReference>
<feature type="region of interest" description="Disordered" evidence="7">
    <location>
        <begin position="117"/>
        <end position="157"/>
    </location>
</feature>
<dbReference type="PANTHER" id="PTHR12297">
    <property type="entry name" value="HYPOXIA-INDUCBILE GENE 1 HIG1 -RELATED"/>
    <property type="match status" value="1"/>
</dbReference>
<dbReference type="InterPro" id="IPR050355">
    <property type="entry name" value="RCF1"/>
</dbReference>